<keyword evidence="2" id="KW-1185">Reference proteome</keyword>
<reference evidence="1" key="2">
    <citation type="submission" date="2025-09" db="UniProtKB">
        <authorList>
            <consortium name="Ensembl"/>
        </authorList>
    </citation>
    <scope>IDENTIFICATION</scope>
</reference>
<evidence type="ECO:0000313" key="2">
    <source>
        <dbReference type="Proteomes" id="UP000261420"/>
    </source>
</evidence>
<dbReference type="Proteomes" id="UP000261420">
    <property type="component" value="Unplaced"/>
</dbReference>
<dbReference type="Ensembl" id="ENSSDUT00000029566.1">
    <property type="protein sequence ID" value="ENSSDUP00000029073.1"/>
    <property type="gene ID" value="ENSSDUG00000020959.1"/>
</dbReference>
<proteinExistence type="predicted"/>
<reference evidence="1" key="1">
    <citation type="submission" date="2025-08" db="UniProtKB">
        <authorList>
            <consortium name="Ensembl"/>
        </authorList>
    </citation>
    <scope>IDENTIFICATION</scope>
</reference>
<dbReference type="AlphaFoldDB" id="A0A3B4VDX6"/>
<evidence type="ECO:0000313" key="1">
    <source>
        <dbReference type="Ensembl" id="ENSSDUP00000029073.1"/>
    </source>
</evidence>
<protein>
    <submittedName>
        <fullName evidence="1">Uncharacterized protein</fullName>
    </submittedName>
</protein>
<name>A0A3B4VDX6_SERDU</name>
<sequence length="125" mass="14642">MGCIHVRMLPALAAYYSGHGRHDEHHLCMTPWILRSIQSDHKDEETHMLIVEGFLLYTYGPLIDPLHQHYHMKNAKTGSSRNYVNTSSGNFWRKEMNYDIEFTSKLHHSEWTDLLSLSCHVITFL</sequence>
<organism evidence="1 2">
    <name type="scientific">Seriola dumerili</name>
    <name type="common">Greater amberjack</name>
    <name type="synonym">Caranx dumerili</name>
    <dbReference type="NCBI Taxonomy" id="41447"/>
    <lineage>
        <taxon>Eukaryota</taxon>
        <taxon>Metazoa</taxon>
        <taxon>Chordata</taxon>
        <taxon>Craniata</taxon>
        <taxon>Vertebrata</taxon>
        <taxon>Euteleostomi</taxon>
        <taxon>Actinopterygii</taxon>
        <taxon>Neopterygii</taxon>
        <taxon>Teleostei</taxon>
        <taxon>Neoteleostei</taxon>
        <taxon>Acanthomorphata</taxon>
        <taxon>Carangaria</taxon>
        <taxon>Carangiformes</taxon>
        <taxon>Carangidae</taxon>
        <taxon>Seriola</taxon>
    </lineage>
</organism>
<accession>A0A3B4VDX6</accession>